<evidence type="ECO:0000256" key="2">
    <source>
        <dbReference type="ARBA" id="ARBA00035112"/>
    </source>
</evidence>
<evidence type="ECO:0000313" key="4">
    <source>
        <dbReference type="EMBL" id="RDW71567.1"/>
    </source>
</evidence>
<name>A0A3D8RBY5_9HELO</name>
<dbReference type="PANTHER" id="PTHR33365">
    <property type="entry name" value="YALI0B05434P"/>
    <property type="match status" value="1"/>
</dbReference>
<proteinExistence type="inferred from homology"/>
<dbReference type="InterPro" id="IPR021765">
    <property type="entry name" value="UstYa-like"/>
</dbReference>
<dbReference type="STRING" id="1849047.A0A3D8RBY5"/>
<evidence type="ECO:0000313" key="5">
    <source>
        <dbReference type="Proteomes" id="UP000256645"/>
    </source>
</evidence>
<feature type="signal peptide" evidence="3">
    <location>
        <begin position="1"/>
        <end position="17"/>
    </location>
</feature>
<keyword evidence="5" id="KW-1185">Reference proteome</keyword>
<dbReference type="GO" id="GO:0043386">
    <property type="term" value="P:mycotoxin biosynthetic process"/>
    <property type="evidence" value="ECO:0007669"/>
    <property type="project" value="InterPro"/>
</dbReference>
<dbReference type="EMBL" id="PDLM01000008">
    <property type="protein sequence ID" value="RDW71567.1"/>
    <property type="molecule type" value="Genomic_DNA"/>
</dbReference>
<reference evidence="4 5" key="1">
    <citation type="journal article" date="2018" name="IMA Fungus">
        <title>IMA Genome-F 9: Draft genome sequence of Annulohypoxylon stygium, Aspergillus mulundensis, Berkeleyomyces basicola (syn. Thielaviopsis basicola), Ceratocystis smalleyi, two Cercospora beticola strains, Coleophoma cylindrospora, Fusarium fracticaudum, Phialophora cf. hyalina, and Morchella septimelata.</title>
        <authorList>
            <person name="Wingfield B.D."/>
            <person name="Bills G.F."/>
            <person name="Dong Y."/>
            <person name="Huang W."/>
            <person name="Nel W.J."/>
            <person name="Swalarsk-Parry B.S."/>
            <person name="Vaghefi N."/>
            <person name="Wilken P.M."/>
            <person name="An Z."/>
            <person name="de Beer Z.W."/>
            <person name="De Vos L."/>
            <person name="Chen L."/>
            <person name="Duong T.A."/>
            <person name="Gao Y."/>
            <person name="Hammerbacher A."/>
            <person name="Kikkert J.R."/>
            <person name="Li Y."/>
            <person name="Li H."/>
            <person name="Li K."/>
            <person name="Li Q."/>
            <person name="Liu X."/>
            <person name="Ma X."/>
            <person name="Naidoo K."/>
            <person name="Pethybridge S.J."/>
            <person name="Sun J."/>
            <person name="Steenkamp E.T."/>
            <person name="van der Nest M.A."/>
            <person name="van Wyk S."/>
            <person name="Wingfield M.J."/>
            <person name="Xiong C."/>
            <person name="Yue Q."/>
            <person name="Zhang X."/>
        </authorList>
    </citation>
    <scope>NUCLEOTIDE SEQUENCE [LARGE SCALE GENOMIC DNA]</scope>
    <source>
        <strain evidence="4 5">BP6252</strain>
    </source>
</reference>
<dbReference type="Pfam" id="PF11807">
    <property type="entry name" value="UstYa"/>
    <property type="match status" value="1"/>
</dbReference>
<dbReference type="OrthoDB" id="3687641at2759"/>
<accession>A0A3D8RBY5</accession>
<dbReference type="Proteomes" id="UP000256645">
    <property type="component" value="Unassembled WGS sequence"/>
</dbReference>
<organism evidence="4 5">
    <name type="scientific">Coleophoma cylindrospora</name>
    <dbReference type="NCBI Taxonomy" id="1849047"/>
    <lineage>
        <taxon>Eukaryota</taxon>
        <taxon>Fungi</taxon>
        <taxon>Dikarya</taxon>
        <taxon>Ascomycota</taxon>
        <taxon>Pezizomycotina</taxon>
        <taxon>Leotiomycetes</taxon>
        <taxon>Helotiales</taxon>
        <taxon>Dermateaceae</taxon>
        <taxon>Coleophoma</taxon>
    </lineage>
</organism>
<dbReference type="PANTHER" id="PTHR33365:SF4">
    <property type="entry name" value="CYCLOCHLOROTINE BIOSYNTHESIS PROTEIN O"/>
    <property type="match status" value="1"/>
</dbReference>
<evidence type="ECO:0000256" key="1">
    <source>
        <dbReference type="ARBA" id="ARBA00004685"/>
    </source>
</evidence>
<comment type="pathway">
    <text evidence="1">Mycotoxin biosynthesis.</text>
</comment>
<keyword evidence="3" id="KW-0732">Signal</keyword>
<comment type="caution">
    <text evidence="4">The sequence shown here is derived from an EMBL/GenBank/DDBJ whole genome shotgun (WGS) entry which is preliminary data.</text>
</comment>
<evidence type="ECO:0000256" key="3">
    <source>
        <dbReference type="SAM" id="SignalP"/>
    </source>
</evidence>
<feature type="chain" id="PRO_5017644365" evidence="3">
    <location>
        <begin position="18"/>
        <end position="221"/>
    </location>
</feature>
<protein>
    <submittedName>
        <fullName evidence="4">Uncharacterized protein</fullName>
    </submittedName>
</protein>
<sequence length="221" mass="24996">MAFSVLLNLFILTIGSGIFIYDYQRFPSSYEDGFTSDLIRRRFAGGISLDNGGNFAIDDSPTSGQYVGNPSPEIDSSWDKLSAGLNIDLGGSDANDLDGKTFQWPDSDKYFTGLEVFHSLHCLNRLRQALYPDYYTVFDDPIDPSREAHIGHCINHLRQALQCHADLTPMNWKLVGNKLILDTNAMHTCRDFDAIHDWVFQRRTNYYEKEAVVNGSILIVD</sequence>
<comment type="similarity">
    <text evidence="2">Belongs to the ustYa family.</text>
</comment>
<gene>
    <name evidence="4" type="ORF">BP6252_08130</name>
</gene>
<dbReference type="AlphaFoldDB" id="A0A3D8RBY5"/>